<evidence type="ECO:0000313" key="1">
    <source>
        <dbReference type="EMBL" id="KMU75945.1"/>
    </source>
</evidence>
<evidence type="ECO:0000313" key="2">
    <source>
        <dbReference type="Proteomes" id="UP000054559"/>
    </source>
</evidence>
<dbReference type="Proteomes" id="UP000054559">
    <property type="component" value="Unassembled WGS sequence"/>
</dbReference>
<reference evidence="2" key="1">
    <citation type="journal article" date="2010" name="Genome Res.">
        <title>Population genomic sequencing of Coccidioides fungi reveals recent hybridization and transposon control.</title>
        <authorList>
            <person name="Neafsey D.E."/>
            <person name="Barker B.M."/>
            <person name="Sharpton T.J."/>
            <person name="Stajich J.E."/>
            <person name="Park D.J."/>
            <person name="Whiston E."/>
            <person name="Hung C.-Y."/>
            <person name="McMahan C."/>
            <person name="White J."/>
            <person name="Sykes S."/>
            <person name="Heiman D."/>
            <person name="Young S."/>
            <person name="Zeng Q."/>
            <person name="Abouelleil A."/>
            <person name="Aftuck L."/>
            <person name="Bessette D."/>
            <person name="Brown A."/>
            <person name="FitzGerald M."/>
            <person name="Lui A."/>
            <person name="Macdonald J.P."/>
            <person name="Priest M."/>
            <person name="Orbach M.J."/>
            <person name="Galgiani J.N."/>
            <person name="Kirkland T.N."/>
            <person name="Cole G.T."/>
            <person name="Birren B.W."/>
            <person name="Henn M.R."/>
            <person name="Taylor J.W."/>
            <person name="Rounsley S.D."/>
        </authorList>
    </citation>
    <scope>NUCLEOTIDE SEQUENCE [LARGE SCALE GENOMIC DNA]</scope>
    <source>
        <strain evidence="2">RMSCC 3703</strain>
    </source>
</reference>
<name>A0A0J8QV31_COCIT</name>
<proteinExistence type="predicted"/>
<accession>A0A0J8QV31</accession>
<dbReference type="AlphaFoldDB" id="A0A0J8QV31"/>
<dbReference type="EMBL" id="DS268144">
    <property type="protein sequence ID" value="KMU75945.1"/>
    <property type="molecule type" value="Genomic_DNA"/>
</dbReference>
<protein>
    <submittedName>
        <fullName evidence="1">Uncharacterized protein</fullName>
    </submittedName>
</protein>
<sequence length="151" mass="15979">MWGERAPYFKTILPMEETIIRPSSERQIRLGVLSALEALDAGSIAATYCEPTEGVSTRRIQAPENRSKLNSGGAPHLSLSGLRSHHGILMVTLGFTLSRGATATVLTRVNGEYDIPSLYATRMATFAELLPGAGKLLHCGPASAVLGSGGD</sequence>
<organism evidence="1 2">
    <name type="scientific">Coccidioides immitis RMSCC 3703</name>
    <dbReference type="NCBI Taxonomy" id="454286"/>
    <lineage>
        <taxon>Eukaryota</taxon>
        <taxon>Fungi</taxon>
        <taxon>Dikarya</taxon>
        <taxon>Ascomycota</taxon>
        <taxon>Pezizomycotina</taxon>
        <taxon>Eurotiomycetes</taxon>
        <taxon>Eurotiomycetidae</taxon>
        <taxon>Onygenales</taxon>
        <taxon>Onygenaceae</taxon>
        <taxon>Coccidioides</taxon>
    </lineage>
</organism>
<gene>
    <name evidence="1" type="ORF">CISG_05430</name>
</gene>